<evidence type="ECO:0000256" key="4">
    <source>
        <dbReference type="RuleBase" id="RU000675"/>
    </source>
</evidence>
<dbReference type="SUPFAM" id="SSF49785">
    <property type="entry name" value="Galactose-binding domain-like"/>
    <property type="match status" value="1"/>
</dbReference>
<dbReference type="InterPro" id="IPR026283">
    <property type="entry name" value="B-gal_1-like"/>
</dbReference>
<keyword evidence="10" id="KW-1185">Reference proteome</keyword>
<dbReference type="InterPro" id="IPR017853">
    <property type="entry name" value="GH"/>
</dbReference>
<evidence type="ECO:0000256" key="3">
    <source>
        <dbReference type="ARBA" id="ARBA00023295"/>
    </source>
</evidence>
<dbReference type="PROSITE" id="PS01182">
    <property type="entry name" value="GLYCOSYL_HYDROL_F35"/>
    <property type="match status" value="1"/>
</dbReference>
<evidence type="ECO:0000313" key="9">
    <source>
        <dbReference type="EMBL" id="NIH58625.1"/>
    </source>
</evidence>
<evidence type="ECO:0000259" key="8">
    <source>
        <dbReference type="Pfam" id="PF21467"/>
    </source>
</evidence>
<feature type="domain" description="Beta-galactosidase galactose-binding" evidence="8">
    <location>
        <begin position="502"/>
        <end position="559"/>
    </location>
</feature>
<feature type="domain" description="Beta-galactosidase 1-like first all-beta" evidence="7">
    <location>
        <begin position="368"/>
        <end position="474"/>
    </location>
</feature>
<dbReference type="InterPro" id="IPR001944">
    <property type="entry name" value="Glycoside_Hdrlase_35"/>
</dbReference>
<dbReference type="Gene3D" id="3.20.20.80">
    <property type="entry name" value="Glycosidases"/>
    <property type="match status" value="1"/>
</dbReference>
<comment type="similarity">
    <text evidence="1 5">Belongs to the glycosyl hydrolase 35 family.</text>
</comment>
<reference evidence="9 10" key="1">
    <citation type="submission" date="2020-02" db="EMBL/GenBank/DDBJ databases">
        <title>Sequencing the genomes of 1000 actinobacteria strains.</title>
        <authorList>
            <person name="Klenk H.-P."/>
        </authorList>
    </citation>
    <scope>NUCLEOTIDE SEQUENCE [LARGE SCALE GENOMIC DNA]</scope>
    <source>
        <strain evidence="9 10">DSM 19609</strain>
    </source>
</reference>
<sequence>MSTFRLGERDFLLDGEPFRILSGALHYFRVHPAYWADRIHKARLLGLNTIETYVAWNAHELVRGEWSWDDGLDLGRFLDLVAAEKMHAIVRPGPYICAEWDNGGLPGWLSADPDVSVRRSEPRYLAEVTRYLQRVHEVVAPRQIERGGPVVLVQIENEYGAYSDDADYLRTLVEVTRRAGITVPLTTVDQPQDDMLAAGSLPELHRTASFGSRSRERLATLRRHQPGGPLMVMEYWDGWFDDWAGPHHVTDAGEAARDLDDLLSTGASVNLYMFHGGTNFGFTSGANHHESYAPIVTSYDYDAPLDEAGDPTAKYWAFREVIASYTEIPEERPAPPHPAPALTGSFDQVADLALVAERLGHWTRHEDPPTMDALGRFRGLTYYRTRVDPVRPARLELGEVRDRALAFVDGAPVGSWTRGDACAIDLAPGSAEMTLLVEDLGRVDYGPLIGEPKGVIGPARLEGRIHGGWEALPVRLELFDELLEAVGFVATGGKATPFGVPVFRIGTIVVDEPADLFLDTAGWGKGSVWINGFALGRFWHVGPQRTLYVPAPILRPGANQVLVLELEPGPGPALRTVPHPVLGGTAPVNHA</sequence>
<dbReference type="Pfam" id="PF01301">
    <property type="entry name" value="Glyco_hydro_35"/>
    <property type="match status" value="1"/>
</dbReference>
<evidence type="ECO:0000256" key="1">
    <source>
        <dbReference type="ARBA" id="ARBA00009809"/>
    </source>
</evidence>
<accession>A0ABX0SJP9</accession>
<evidence type="ECO:0000259" key="7">
    <source>
        <dbReference type="Pfam" id="PF21317"/>
    </source>
</evidence>
<dbReference type="InterPro" id="IPR019801">
    <property type="entry name" value="Glyco_hydro_35_CS"/>
</dbReference>
<dbReference type="Proteomes" id="UP000749311">
    <property type="component" value="Unassembled WGS sequence"/>
</dbReference>
<dbReference type="Pfam" id="PF21467">
    <property type="entry name" value="BetaGal_gal-bd"/>
    <property type="match status" value="1"/>
</dbReference>
<dbReference type="EC" id="3.2.1.23" evidence="4"/>
<dbReference type="Gene3D" id="2.60.120.260">
    <property type="entry name" value="Galactose-binding domain-like"/>
    <property type="match status" value="2"/>
</dbReference>
<evidence type="ECO:0000259" key="6">
    <source>
        <dbReference type="Pfam" id="PF01301"/>
    </source>
</evidence>
<dbReference type="Pfam" id="PF21317">
    <property type="entry name" value="BetaGal_ABD_1"/>
    <property type="match status" value="1"/>
</dbReference>
<comment type="catalytic activity">
    <reaction evidence="4">
        <text>Hydrolysis of terminal non-reducing beta-D-galactose residues in beta-D-galactosides.</text>
        <dbReference type="EC" id="3.2.1.23"/>
    </reaction>
</comment>
<dbReference type="InterPro" id="IPR048913">
    <property type="entry name" value="BetaGal_gal-bd"/>
</dbReference>
<keyword evidence="3 4" id="KW-0326">Glycosidase</keyword>
<dbReference type="EMBL" id="JAAMOZ010000004">
    <property type="protein sequence ID" value="NIH58625.1"/>
    <property type="molecule type" value="Genomic_DNA"/>
</dbReference>
<dbReference type="PIRSF" id="PIRSF006336">
    <property type="entry name" value="B-gal"/>
    <property type="match status" value="1"/>
</dbReference>
<dbReference type="PANTHER" id="PTHR23421">
    <property type="entry name" value="BETA-GALACTOSIDASE RELATED"/>
    <property type="match status" value="1"/>
</dbReference>
<proteinExistence type="inferred from homology"/>
<gene>
    <name evidence="9" type="ORF">FB473_003322</name>
</gene>
<protein>
    <recommendedName>
        <fullName evidence="4">Beta-galactosidase</fullName>
        <ecNumber evidence="4">3.2.1.23</ecNumber>
    </recommendedName>
</protein>
<dbReference type="InterPro" id="IPR048912">
    <property type="entry name" value="BetaGal1-like_ABD1"/>
</dbReference>
<dbReference type="RefSeq" id="WP_167171421.1">
    <property type="nucleotide sequence ID" value="NZ_BAAAOO010000006.1"/>
</dbReference>
<dbReference type="SUPFAM" id="SSF51445">
    <property type="entry name" value="(Trans)glycosidases"/>
    <property type="match status" value="1"/>
</dbReference>
<feature type="domain" description="Glycoside hydrolase 35 catalytic" evidence="6">
    <location>
        <begin position="11"/>
        <end position="324"/>
    </location>
</feature>
<dbReference type="PRINTS" id="PR00742">
    <property type="entry name" value="GLHYDRLASE35"/>
</dbReference>
<dbReference type="InterPro" id="IPR008979">
    <property type="entry name" value="Galactose-bd-like_sf"/>
</dbReference>
<organism evidence="9 10">
    <name type="scientific">Brooklawnia cerclae</name>
    <dbReference type="NCBI Taxonomy" id="349934"/>
    <lineage>
        <taxon>Bacteria</taxon>
        <taxon>Bacillati</taxon>
        <taxon>Actinomycetota</taxon>
        <taxon>Actinomycetes</taxon>
        <taxon>Propionibacteriales</taxon>
        <taxon>Propionibacteriaceae</taxon>
        <taxon>Brooklawnia</taxon>
    </lineage>
</organism>
<name>A0ABX0SJP9_9ACTN</name>
<dbReference type="GO" id="GO:0004565">
    <property type="term" value="F:beta-galactosidase activity"/>
    <property type="evidence" value="ECO:0007669"/>
    <property type="project" value="UniProtKB-EC"/>
</dbReference>
<comment type="caution">
    <text evidence="9">The sequence shown here is derived from an EMBL/GenBank/DDBJ whole genome shotgun (WGS) entry which is preliminary data.</text>
</comment>
<keyword evidence="2 4" id="KW-0378">Hydrolase</keyword>
<evidence type="ECO:0000313" key="10">
    <source>
        <dbReference type="Proteomes" id="UP000749311"/>
    </source>
</evidence>
<evidence type="ECO:0000256" key="5">
    <source>
        <dbReference type="RuleBase" id="RU003679"/>
    </source>
</evidence>
<dbReference type="InterPro" id="IPR031330">
    <property type="entry name" value="Gly_Hdrlase_35_cat"/>
</dbReference>
<evidence type="ECO:0000256" key="2">
    <source>
        <dbReference type="ARBA" id="ARBA00022801"/>
    </source>
</evidence>